<dbReference type="EMBL" id="LLXJ01004891">
    <property type="protein sequence ID" value="PKB95332.1"/>
    <property type="molecule type" value="Genomic_DNA"/>
</dbReference>
<comment type="caution">
    <text evidence="1">The sequence shown here is derived from an EMBL/GenBank/DDBJ whole genome shotgun (WGS) entry which is preliminary data.</text>
</comment>
<evidence type="ECO:0000313" key="1">
    <source>
        <dbReference type="EMBL" id="PKB95332.1"/>
    </source>
</evidence>
<proteinExistence type="predicted"/>
<dbReference type="AlphaFoldDB" id="A0A2N0NL83"/>
<name>A0A2N0NL83_9GLOM</name>
<dbReference type="Proteomes" id="UP000232722">
    <property type="component" value="Unassembled WGS sequence"/>
</dbReference>
<reference evidence="1 2" key="2">
    <citation type="submission" date="2017-09" db="EMBL/GenBank/DDBJ databases">
        <title>Extensive intraspecific genome diversity in a model arbuscular mycorrhizal fungus.</title>
        <authorList>
            <person name="Chen E.C."/>
            <person name="Morin E."/>
            <person name="Beaudet D."/>
            <person name="Noel J."/>
            <person name="Ndikumana S."/>
            <person name="Charron P."/>
            <person name="St-Onge C."/>
            <person name="Giorgi J."/>
            <person name="Grigoriev I.V."/>
            <person name="Roux C."/>
            <person name="Martin F.M."/>
            <person name="Corradi N."/>
        </authorList>
    </citation>
    <scope>NUCLEOTIDE SEQUENCE [LARGE SCALE GENOMIC DNA]</scope>
    <source>
        <strain evidence="1 2">A5</strain>
    </source>
</reference>
<dbReference type="VEuPathDB" id="FungiDB:RhiirA1_453780"/>
<accession>A0A2N0NL83</accession>
<reference evidence="1 2" key="1">
    <citation type="submission" date="2016-04" db="EMBL/GenBank/DDBJ databases">
        <title>Genome analyses suggest a sexual origin of heterokaryosis in a supposedly ancient asexual fungus.</title>
        <authorList>
            <person name="Ropars J."/>
            <person name="Sedzielewska K."/>
            <person name="Noel J."/>
            <person name="Charron P."/>
            <person name="Farinelli L."/>
            <person name="Marton T."/>
            <person name="Kruger M."/>
            <person name="Pelin A."/>
            <person name="Brachmann A."/>
            <person name="Corradi N."/>
        </authorList>
    </citation>
    <scope>NUCLEOTIDE SEQUENCE [LARGE SCALE GENOMIC DNA]</scope>
    <source>
        <strain evidence="1 2">A5</strain>
    </source>
</reference>
<gene>
    <name evidence="1" type="ORF">RhiirA5_436908</name>
</gene>
<protein>
    <submittedName>
        <fullName evidence="1">Uncharacterized protein</fullName>
    </submittedName>
</protein>
<organism evidence="1 2">
    <name type="scientific">Rhizophagus irregularis</name>
    <dbReference type="NCBI Taxonomy" id="588596"/>
    <lineage>
        <taxon>Eukaryota</taxon>
        <taxon>Fungi</taxon>
        <taxon>Fungi incertae sedis</taxon>
        <taxon>Mucoromycota</taxon>
        <taxon>Glomeromycotina</taxon>
        <taxon>Glomeromycetes</taxon>
        <taxon>Glomerales</taxon>
        <taxon>Glomeraceae</taxon>
        <taxon>Rhizophagus</taxon>
    </lineage>
</organism>
<sequence length="140" mass="15678">MNQNTFQNNQNDPTFTEFSNLQSTVIQPGHSSNNNTMNVNPSNNNIFPTFHTNNNFPGQQLTSNENNASTSIVSSYPPQYYVGPQQPIENTSPINPFNMANINPSQSQILSFDIPGYKIIIIPTCSSLDITNTQFTQFQR</sequence>
<evidence type="ECO:0000313" key="2">
    <source>
        <dbReference type="Proteomes" id="UP000232722"/>
    </source>
</evidence>